<sequence length="424" mass="46355">MGNVRSRLSPTFHRLQRRDLQPTTEKLSPLLCHRPSCTKTSSTLTLFGDDAVKSNDSSCDSMYRCPQCGARDPDPKSALGKEAATGESNDLLPCPEDVGAPAARHALIRLVNEHADLTEADPAALTIALFNAMGYSNSVGSDSEFYPPTDFVIYLEFIEDKARGNSSRAHPAESLSEAAHSFLSRPALPPAFTPSFPRNLVTSPLSEPIRRAVATTARLWDVDQKSPAEELFRSLGLTGFGPCPPPETVILLEFIDAQIRDPTLHSRKAPAKSMSGAVYYFLFRRAANNEGLQLPRRSPPLEDAGWRLMGEAQLLRQVDMFPDLVDADPAVLSEALYLSIGVSTDPCPWAVDGQAVIQAEFLDDKRHYNPDRALPAKTLVQAAFNYLSRRSVQLPMVGGVMSEIVVGAGLPTLLYRPGERRSPQ</sequence>
<name>A0ACB8RQM4_9AGAM</name>
<organism evidence="1 2">
    <name type="scientific">Auriscalpium vulgare</name>
    <dbReference type="NCBI Taxonomy" id="40419"/>
    <lineage>
        <taxon>Eukaryota</taxon>
        <taxon>Fungi</taxon>
        <taxon>Dikarya</taxon>
        <taxon>Basidiomycota</taxon>
        <taxon>Agaricomycotina</taxon>
        <taxon>Agaricomycetes</taxon>
        <taxon>Russulales</taxon>
        <taxon>Auriscalpiaceae</taxon>
        <taxon>Auriscalpium</taxon>
    </lineage>
</organism>
<dbReference type="Proteomes" id="UP000814033">
    <property type="component" value="Unassembled WGS sequence"/>
</dbReference>
<protein>
    <submittedName>
        <fullName evidence="1">Uncharacterized protein</fullName>
    </submittedName>
</protein>
<reference evidence="1" key="1">
    <citation type="submission" date="2021-02" db="EMBL/GenBank/DDBJ databases">
        <authorList>
            <consortium name="DOE Joint Genome Institute"/>
            <person name="Ahrendt S."/>
            <person name="Looney B.P."/>
            <person name="Miyauchi S."/>
            <person name="Morin E."/>
            <person name="Drula E."/>
            <person name="Courty P.E."/>
            <person name="Chicoki N."/>
            <person name="Fauchery L."/>
            <person name="Kohler A."/>
            <person name="Kuo A."/>
            <person name="Labutti K."/>
            <person name="Pangilinan J."/>
            <person name="Lipzen A."/>
            <person name="Riley R."/>
            <person name="Andreopoulos W."/>
            <person name="He G."/>
            <person name="Johnson J."/>
            <person name="Barry K.W."/>
            <person name="Grigoriev I.V."/>
            <person name="Nagy L."/>
            <person name="Hibbett D."/>
            <person name="Henrissat B."/>
            <person name="Matheny P.B."/>
            <person name="Labbe J."/>
            <person name="Martin F."/>
        </authorList>
    </citation>
    <scope>NUCLEOTIDE SEQUENCE</scope>
    <source>
        <strain evidence="1">FP105234-sp</strain>
    </source>
</reference>
<reference evidence="1" key="2">
    <citation type="journal article" date="2022" name="New Phytol.">
        <title>Evolutionary transition to the ectomycorrhizal habit in the genomes of a hyperdiverse lineage of mushroom-forming fungi.</title>
        <authorList>
            <person name="Looney B."/>
            <person name="Miyauchi S."/>
            <person name="Morin E."/>
            <person name="Drula E."/>
            <person name="Courty P.E."/>
            <person name="Kohler A."/>
            <person name="Kuo A."/>
            <person name="LaButti K."/>
            <person name="Pangilinan J."/>
            <person name="Lipzen A."/>
            <person name="Riley R."/>
            <person name="Andreopoulos W."/>
            <person name="He G."/>
            <person name="Johnson J."/>
            <person name="Nolan M."/>
            <person name="Tritt A."/>
            <person name="Barry K.W."/>
            <person name="Grigoriev I.V."/>
            <person name="Nagy L.G."/>
            <person name="Hibbett D."/>
            <person name="Henrissat B."/>
            <person name="Matheny P.B."/>
            <person name="Labbe J."/>
            <person name="Martin F.M."/>
        </authorList>
    </citation>
    <scope>NUCLEOTIDE SEQUENCE</scope>
    <source>
        <strain evidence="1">FP105234-sp</strain>
    </source>
</reference>
<proteinExistence type="predicted"/>
<evidence type="ECO:0000313" key="2">
    <source>
        <dbReference type="Proteomes" id="UP000814033"/>
    </source>
</evidence>
<keyword evidence="2" id="KW-1185">Reference proteome</keyword>
<gene>
    <name evidence="1" type="ORF">FA95DRAFT_1411419</name>
</gene>
<accession>A0ACB8RQM4</accession>
<comment type="caution">
    <text evidence="1">The sequence shown here is derived from an EMBL/GenBank/DDBJ whole genome shotgun (WGS) entry which is preliminary data.</text>
</comment>
<evidence type="ECO:0000313" key="1">
    <source>
        <dbReference type="EMBL" id="KAI0046227.1"/>
    </source>
</evidence>
<dbReference type="EMBL" id="MU275931">
    <property type="protein sequence ID" value="KAI0046227.1"/>
    <property type="molecule type" value="Genomic_DNA"/>
</dbReference>